<evidence type="ECO:0000313" key="3">
    <source>
        <dbReference type="Proteomes" id="UP000297475"/>
    </source>
</evidence>
<evidence type="ECO:0000313" key="2">
    <source>
        <dbReference type="EMBL" id="TGG92917.1"/>
    </source>
</evidence>
<comment type="caution">
    <text evidence="2">The sequence shown here is derived from an EMBL/GenBank/DDBJ whole genome shotgun (WGS) entry which is preliminary data.</text>
</comment>
<sequence>MQITLILMGLFPMSTPDAAIAASPVARCTHRILRQSLRHMPVPLFTRLLADSANRLLRPQLQNGELAFLQGQHWEITLTDIPMTFYLTLGQHQRLVVTRTPQEPDVAFRGPLESFLVLTLQWEDPDTLFFNRRLMVSGNTELGLEIKNFMHGLEATEVLPEPVYRILAALYRALTGLTPAAEGSGHGTVSQAKDIGPGRP</sequence>
<dbReference type="Pfam" id="PF02036">
    <property type="entry name" value="SCP2"/>
    <property type="match status" value="1"/>
</dbReference>
<dbReference type="InterPro" id="IPR003033">
    <property type="entry name" value="SCP2_sterol-bd_dom"/>
</dbReference>
<accession>A0A4Z0W852</accession>
<dbReference type="InterPro" id="IPR036527">
    <property type="entry name" value="SCP2_sterol-bd_dom_sf"/>
</dbReference>
<dbReference type="OrthoDB" id="5292463at2"/>
<protein>
    <recommendedName>
        <fullName evidence="1">SCP2 domain-containing protein</fullName>
    </recommendedName>
</protein>
<proteinExistence type="predicted"/>
<organism evidence="2 3">
    <name type="scientific">Natronospirillum operosum</name>
    <dbReference type="NCBI Taxonomy" id="2759953"/>
    <lineage>
        <taxon>Bacteria</taxon>
        <taxon>Pseudomonadati</taxon>
        <taxon>Pseudomonadota</taxon>
        <taxon>Gammaproteobacteria</taxon>
        <taxon>Oceanospirillales</taxon>
        <taxon>Natronospirillaceae</taxon>
        <taxon>Natronospirillum</taxon>
    </lineage>
</organism>
<gene>
    <name evidence="2" type="ORF">E4656_12405</name>
</gene>
<reference evidence="2 3" key="1">
    <citation type="submission" date="2019-04" db="EMBL/GenBank/DDBJ databases">
        <title>Natronospirillum operosus gen. nov., sp. nov., a haloalkaliphilic satellite isolated from decaying biomass of laboratory culture of cyanobacterium Geitlerinema sp. and proposal of Natronospirillaceae fam. nov. and Saccharospirillaceae fam. nov.</title>
        <authorList>
            <person name="Kevbrin V."/>
            <person name="Boltyanskaya Y."/>
            <person name="Koziaeva V."/>
            <person name="Grouzdev D.S."/>
            <person name="Park M."/>
            <person name="Cho J."/>
        </authorList>
    </citation>
    <scope>NUCLEOTIDE SEQUENCE [LARGE SCALE GENOMIC DNA]</scope>
    <source>
        <strain evidence="2 3">G-116</strain>
    </source>
</reference>
<dbReference type="SUPFAM" id="SSF55718">
    <property type="entry name" value="SCP-like"/>
    <property type="match status" value="1"/>
</dbReference>
<keyword evidence="3" id="KW-1185">Reference proteome</keyword>
<dbReference type="Proteomes" id="UP000297475">
    <property type="component" value="Unassembled WGS sequence"/>
</dbReference>
<dbReference type="EMBL" id="SRMF01000004">
    <property type="protein sequence ID" value="TGG92917.1"/>
    <property type="molecule type" value="Genomic_DNA"/>
</dbReference>
<dbReference type="AlphaFoldDB" id="A0A4Z0W852"/>
<name>A0A4Z0W852_9GAMM</name>
<feature type="domain" description="SCP2" evidence="1">
    <location>
        <begin position="61"/>
        <end position="150"/>
    </location>
</feature>
<evidence type="ECO:0000259" key="1">
    <source>
        <dbReference type="Pfam" id="PF02036"/>
    </source>
</evidence>